<dbReference type="Proteomes" id="UP000008311">
    <property type="component" value="Unassembled WGS sequence"/>
</dbReference>
<sequence length="88" mass="10529">MEPEVSRELEKKIAKRVRKILERENLYQMTEKKVREIASKELEISLVNEPFKAIVNRAVEDFLVKLRNQTQKTSLQVQEEFKAKRRSK</sequence>
<dbReference type="PROSITE" id="PS51998">
    <property type="entry name" value="DEK_C"/>
    <property type="match status" value="1"/>
</dbReference>
<keyword evidence="3" id="KW-1185">Reference proteome</keyword>
<organism evidence="2 3">
    <name type="scientific">Ricinus communis</name>
    <name type="common">Castor bean</name>
    <dbReference type="NCBI Taxonomy" id="3988"/>
    <lineage>
        <taxon>Eukaryota</taxon>
        <taxon>Viridiplantae</taxon>
        <taxon>Streptophyta</taxon>
        <taxon>Embryophyta</taxon>
        <taxon>Tracheophyta</taxon>
        <taxon>Spermatophyta</taxon>
        <taxon>Magnoliopsida</taxon>
        <taxon>eudicotyledons</taxon>
        <taxon>Gunneridae</taxon>
        <taxon>Pentapetalae</taxon>
        <taxon>rosids</taxon>
        <taxon>fabids</taxon>
        <taxon>Malpighiales</taxon>
        <taxon>Euphorbiaceae</taxon>
        <taxon>Acalyphoideae</taxon>
        <taxon>Acalypheae</taxon>
        <taxon>Ricinus</taxon>
    </lineage>
</organism>
<accession>B9RCV6</accession>
<proteinExistence type="predicted"/>
<reference evidence="3" key="1">
    <citation type="journal article" date="2010" name="Nat. Biotechnol.">
        <title>Draft genome sequence of the oilseed species Ricinus communis.</title>
        <authorList>
            <person name="Chan A.P."/>
            <person name="Crabtree J."/>
            <person name="Zhao Q."/>
            <person name="Lorenzi H."/>
            <person name="Orvis J."/>
            <person name="Puiu D."/>
            <person name="Melake-Berhan A."/>
            <person name="Jones K.M."/>
            <person name="Redman J."/>
            <person name="Chen G."/>
            <person name="Cahoon E.B."/>
            <person name="Gedil M."/>
            <person name="Stanke M."/>
            <person name="Haas B.J."/>
            <person name="Wortman J.R."/>
            <person name="Fraser-Liggett C.M."/>
            <person name="Ravel J."/>
            <person name="Rabinowicz P.D."/>
        </authorList>
    </citation>
    <scope>NUCLEOTIDE SEQUENCE [LARGE SCALE GENOMIC DNA]</scope>
    <source>
        <strain evidence="3">cv. Hale</strain>
    </source>
</reference>
<protein>
    <recommendedName>
        <fullName evidence="1">DEK-C domain-containing protein</fullName>
    </recommendedName>
</protein>
<evidence type="ECO:0000313" key="2">
    <source>
        <dbReference type="EMBL" id="EEF51377.1"/>
    </source>
</evidence>
<dbReference type="Pfam" id="PF08766">
    <property type="entry name" value="DEK_C"/>
    <property type="match status" value="1"/>
</dbReference>
<feature type="domain" description="DEK-C" evidence="1">
    <location>
        <begin position="7"/>
        <end position="64"/>
    </location>
</feature>
<dbReference type="GO" id="GO:0005634">
    <property type="term" value="C:nucleus"/>
    <property type="evidence" value="ECO:0000318"/>
    <property type="project" value="GO_Central"/>
</dbReference>
<dbReference type="FunCoup" id="B9RCV6">
    <property type="interactions" value="35"/>
</dbReference>
<dbReference type="GO" id="GO:0003713">
    <property type="term" value="F:transcription coactivator activity"/>
    <property type="evidence" value="ECO:0000318"/>
    <property type="project" value="GO_Central"/>
</dbReference>
<dbReference type="InParanoid" id="B9RCV6"/>
<evidence type="ECO:0000313" key="3">
    <source>
        <dbReference type="Proteomes" id="UP000008311"/>
    </source>
</evidence>
<dbReference type="EMBL" id="EQ973774">
    <property type="protein sequence ID" value="EEF51377.1"/>
    <property type="molecule type" value="Genomic_DNA"/>
</dbReference>
<dbReference type="KEGG" id="rcu:8288040"/>
<dbReference type="AlphaFoldDB" id="B9RCV6"/>
<evidence type="ECO:0000259" key="1">
    <source>
        <dbReference type="PROSITE" id="PS51998"/>
    </source>
</evidence>
<name>B9RCV6_RICCO</name>
<gene>
    <name evidence="2" type="ORF">RCOM_1692440</name>
</gene>
<dbReference type="OrthoDB" id="2505440at2759"/>
<dbReference type="GO" id="GO:0005667">
    <property type="term" value="C:transcription regulator complex"/>
    <property type="evidence" value="ECO:0000318"/>
    <property type="project" value="GO_Central"/>
</dbReference>
<dbReference type="InterPro" id="IPR014876">
    <property type="entry name" value="DEK_C"/>
</dbReference>
<dbReference type="eggNOG" id="ENOG502SYFX">
    <property type="taxonomic scope" value="Eukaryota"/>
</dbReference>